<dbReference type="CDD" id="cd05155">
    <property type="entry name" value="APH_ChoK_like_1"/>
    <property type="match status" value="1"/>
</dbReference>
<gene>
    <name evidence="2" type="ORF">H6G83_28420</name>
</gene>
<organism evidence="2 3">
    <name type="scientific">Anabaena azotica FACHB-119</name>
    <dbReference type="NCBI Taxonomy" id="947527"/>
    <lineage>
        <taxon>Bacteria</taxon>
        <taxon>Bacillati</taxon>
        <taxon>Cyanobacteriota</taxon>
        <taxon>Cyanophyceae</taxon>
        <taxon>Nostocales</taxon>
        <taxon>Nostocaceae</taxon>
        <taxon>Anabaena</taxon>
        <taxon>Anabaena azotica</taxon>
    </lineage>
</organism>
<dbReference type="InterPro" id="IPR011009">
    <property type="entry name" value="Kinase-like_dom_sf"/>
</dbReference>
<dbReference type="PANTHER" id="PTHR21310">
    <property type="entry name" value="AMINOGLYCOSIDE PHOSPHOTRANSFERASE-RELATED-RELATED"/>
    <property type="match status" value="1"/>
</dbReference>
<proteinExistence type="predicted"/>
<accession>A0ABR8DFK3</accession>
<dbReference type="InterPro" id="IPR051678">
    <property type="entry name" value="AGP_Transferase"/>
</dbReference>
<dbReference type="Gene3D" id="3.30.200.20">
    <property type="entry name" value="Phosphorylase Kinase, domain 1"/>
    <property type="match status" value="1"/>
</dbReference>
<evidence type="ECO:0000313" key="3">
    <source>
        <dbReference type="Proteomes" id="UP000661112"/>
    </source>
</evidence>
<sequence length="312" mass="34815">MESEGQLNAIGTPVAEVAIDTNLVYSLLSAQHPDLMHLPLHLVDTGWDNVMFRLGDRLSVRLPRRQIAATLIENEQTWLPVLAKQLTLPVPAPYRIGLPTQDYPWRWSVLPWLTGVTADQQEPHANQVKLFAAFLRSLHTPAPTNAPKNAGRGVPLQQRAASIEERMQRLQSKTHIITHKLRDIWNMALNAPIDVEAKWLHGDLHPRNILVENGAIAGIVDWGDITSGDIATDLASIWMLFSQPNARFQALTEYANVSPATLQRALGWAIVFGVMLLDTGLIDHPIHAVMGERTLHRVCEDVINFSINIPKN</sequence>
<feature type="domain" description="Aminoglycoside phosphotransferase" evidence="1">
    <location>
        <begin position="43"/>
        <end position="245"/>
    </location>
</feature>
<protein>
    <submittedName>
        <fullName evidence="2">Aminoglycoside phosphotransferase family protein</fullName>
    </submittedName>
</protein>
<reference evidence="2 3" key="1">
    <citation type="journal article" date="2020" name="ISME J.">
        <title>Comparative genomics reveals insights into cyanobacterial evolution and habitat adaptation.</title>
        <authorList>
            <person name="Chen M.Y."/>
            <person name="Teng W.K."/>
            <person name="Zhao L."/>
            <person name="Hu C.X."/>
            <person name="Zhou Y.K."/>
            <person name="Han B.P."/>
            <person name="Song L.R."/>
            <person name="Shu W.S."/>
        </authorList>
    </citation>
    <scope>NUCLEOTIDE SEQUENCE [LARGE SCALE GENOMIC DNA]</scope>
    <source>
        <strain evidence="2 3">FACHB-119</strain>
    </source>
</reference>
<dbReference type="InterPro" id="IPR002575">
    <property type="entry name" value="Aminoglycoside_PTrfase"/>
</dbReference>
<dbReference type="Proteomes" id="UP000661112">
    <property type="component" value="Unassembled WGS sequence"/>
</dbReference>
<dbReference type="Pfam" id="PF01636">
    <property type="entry name" value="APH"/>
    <property type="match status" value="1"/>
</dbReference>
<dbReference type="SUPFAM" id="SSF56112">
    <property type="entry name" value="Protein kinase-like (PK-like)"/>
    <property type="match status" value="1"/>
</dbReference>
<evidence type="ECO:0000313" key="2">
    <source>
        <dbReference type="EMBL" id="MBD2504488.1"/>
    </source>
</evidence>
<evidence type="ECO:0000259" key="1">
    <source>
        <dbReference type="Pfam" id="PF01636"/>
    </source>
</evidence>
<dbReference type="PANTHER" id="PTHR21310:SF42">
    <property type="entry name" value="BIFUNCTIONAL AAC_APH"/>
    <property type="match status" value="1"/>
</dbReference>
<name>A0ABR8DFK3_9NOST</name>
<comment type="caution">
    <text evidence="2">The sequence shown here is derived from an EMBL/GenBank/DDBJ whole genome shotgun (WGS) entry which is preliminary data.</text>
</comment>
<dbReference type="Gene3D" id="3.90.1200.10">
    <property type="match status" value="1"/>
</dbReference>
<dbReference type="EMBL" id="JACJSG010000052">
    <property type="protein sequence ID" value="MBD2504488.1"/>
    <property type="molecule type" value="Genomic_DNA"/>
</dbReference>
<keyword evidence="3" id="KW-1185">Reference proteome</keyword>